<sequence>MQNIAIPVAGNGGDVFQAEVQFDPADRPPYQIGAGTMFAYQNTVGGQRVQGFAHRRTADAETLHQRVLARQPVTRLPLRTAEISA</sequence>
<gene>
    <name evidence="1" type="ORF">SDC9_204788</name>
</gene>
<organism evidence="1">
    <name type="scientific">bioreactor metagenome</name>
    <dbReference type="NCBI Taxonomy" id="1076179"/>
    <lineage>
        <taxon>unclassified sequences</taxon>
        <taxon>metagenomes</taxon>
        <taxon>ecological metagenomes</taxon>
    </lineage>
</organism>
<evidence type="ECO:0000313" key="1">
    <source>
        <dbReference type="EMBL" id="MPN57094.1"/>
    </source>
</evidence>
<protein>
    <submittedName>
        <fullName evidence="1">Uncharacterized protein</fullName>
    </submittedName>
</protein>
<reference evidence="1" key="1">
    <citation type="submission" date="2019-08" db="EMBL/GenBank/DDBJ databases">
        <authorList>
            <person name="Kucharzyk K."/>
            <person name="Murdoch R.W."/>
            <person name="Higgins S."/>
            <person name="Loffler F."/>
        </authorList>
    </citation>
    <scope>NUCLEOTIDE SEQUENCE</scope>
</reference>
<comment type="caution">
    <text evidence="1">The sequence shown here is derived from an EMBL/GenBank/DDBJ whole genome shotgun (WGS) entry which is preliminary data.</text>
</comment>
<accession>A0A645J9D5</accession>
<name>A0A645J9D5_9ZZZZ</name>
<dbReference type="EMBL" id="VSSQ01128220">
    <property type="protein sequence ID" value="MPN57094.1"/>
    <property type="molecule type" value="Genomic_DNA"/>
</dbReference>
<proteinExistence type="predicted"/>
<dbReference type="AlphaFoldDB" id="A0A645J9D5"/>